<dbReference type="InterPro" id="IPR007804">
    <property type="entry name" value="GvpG"/>
</dbReference>
<keyword evidence="1" id="KW-0175">Coiled coil</keyword>
<keyword evidence="3" id="KW-1185">Reference proteome</keyword>
<organism evidence="2 3">
    <name type="scientific">Limnospira platensis NIES-46</name>
    <dbReference type="NCBI Taxonomy" id="1236695"/>
    <lineage>
        <taxon>Bacteria</taxon>
        <taxon>Bacillati</taxon>
        <taxon>Cyanobacteriota</taxon>
        <taxon>Cyanophyceae</taxon>
        <taxon>Oscillatoriophycideae</taxon>
        <taxon>Oscillatoriales</taxon>
        <taxon>Sirenicapillariaceae</taxon>
        <taxon>Limnospira</taxon>
    </lineage>
</organism>
<proteinExistence type="predicted"/>
<evidence type="ECO:0000256" key="1">
    <source>
        <dbReference type="SAM" id="Coils"/>
    </source>
</evidence>
<gene>
    <name evidence="2" type="ORF">NIES46_44620</name>
</gene>
<dbReference type="Pfam" id="PF05120">
    <property type="entry name" value="GvpG"/>
    <property type="match status" value="1"/>
</dbReference>
<accession>A0A5M3TE90</accession>
<sequence>MVLRLLLAPLTAPLDGIVWIGEQILERADAELDDKENLNKRLLALQLAYDMGDISEEDFEEEEEQLLREIIALEESQQQSELASDDDE</sequence>
<evidence type="ECO:0000313" key="3">
    <source>
        <dbReference type="Proteomes" id="UP000326169"/>
    </source>
</evidence>
<dbReference type="Proteomes" id="UP000326169">
    <property type="component" value="Unassembled WGS sequence"/>
</dbReference>
<dbReference type="RefSeq" id="WP_006616263.1">
    <property type="nucleotide sequence ID" value="NZ_BIMW01000189.1"/>
</dbReference>
<dbReference type="GeneID" id="301685199"/>
<feature type="coiled-coil region" evidence="1">
    <location>
        <begin position="25"/>
        <end position="79"/>
    </location>
</feature>
<evidence type="ECO:0000313" key="2">
    <source>
        <dbReference type="EMBL" id="GCE96390.1"/>
    </source>
</evidence>
<reference evidence="2 3" key="1">
    <citation type="journal article" date="2019" name="J Genomics">
        <title>The Draft Genome of a Hydrogen-producing Cyanobacterium, Arthrospira platensis NIES-46.</title>
        <authorList>
            <person name="Suzuki S."/>
            <person name="Yamaguchi H."/>
            <person name="Kawachi M."/>
        </authorList>
    </citation>
    <scope>NUCLEOTIDE SEQUENCE [LARGE SCALE GENOMIC DNA]</scope>
    <source>
        <strain evidence="2 3">NIES-46</strain>
    </source>
</reference>
<dbReference type="EMBL" id="BIMW01000189">
    <property type="protein sequence ID" value="GCE96390.1"/>
    <property type="molecule type" value="Genomic_DNA"/>
</dbReference>
<comment type="caution">
    <text evidence="2">The sequence shown here is derived from an EMBL/GenBank/DDBJ whole genome shotgun (WGS) entry which is preliminary data.</text>
</comment>
<protein>
    <submittedName>
        <fullName evidence="2">Gas vesicle protein G</fullName>
    </submittedName>
</protein>
<name>A0A5M3TE90_LIMPL</name>